<sequence>MVDASEPSELRRVVIKYMRKGYGIFDSQNRALTAQTCFERVTSDGTNVIHLAPEWEVVREGQDRKQTINVAEANECTNASMAAQNVWQQGVLAIHCASVCTAAQRMPSTDIELGGGLAGIGGVGLHHWHTDPHMGRVLTSPPISTGRKSTATGIMPITYPQSRPFSIVPRI</sequence>
<organism evidence="1 2">
    <name type="scientific">Aspergillus sergii</name>
    <dbReference type="NCBI Taxonomy" id="1034303"/>
    <lineage>
        <taxon>Eukaryota</taxon>
        <taxon>Fungi</taxon>
        <taxon>Dikarya</taxon>
        <taxon>Ascomycota</taxon>
        <taxon>Pezizomycotina</taxon>
        <taxon>Eurotiomycetes</taxon>
        <taxon>Eurotiomycetidae</taxon>
        <taxon>Eurotiales</taxon>
        <taxon>Aspergillaceae</taxon>
        <taxon>Aspergillus</taxon>
        <taxon>Aspergillus subgen. Circumdati</taxon>
    </lineage>
</organism>
<reference evidence="2" key="1">
    <citation type="submission" date="2019-04" db="EMBL/GenBank/DDBJ databases">
        <title>Friends and foes A comparative genomics studyof 23 Aspergillus species from section Flavi.</title>
        <authorList>
            <consortium name="DOE Joint Genome Institute"/>
            <person name="Kjaerbolling I."/>
            <person name="Vesth T."/>
            <person name="Frisvad J.C."/>
            <person name="Nybo J.L."/>
            <person name="Theobald S."/>
            <person name="Kildgaard S."/>
            <person name="Isbrandt T."/>
            <person name="Kuo A."/>
            <person name="Sato A."/>
            <person name="Lyhne E.K."/>
            <person name="Kogle M.E."/>
            <person name="Wiebenga A."/>
            <person name="Kun R.S."/>
            <person name="Lubbers R.J."/>
            <person name="Makela M.R."/>
            <person name="Barry K."/>
            <person name="Chovatia M."/>
            <person name="Clum A."/>
            <person name="Daum C."/>
            <person name="Haridas S."/>
            <person name="He G."/>
            <person name="LaButti K."/>
            <person name="Lipzen A."/>
            <person name="Mondo S."/>
            <person name="Riley R."/>
            <person name="Salamov A."/>
            <person name="Simmons B.A."/>
            <person name="Magnuson J.K."/>
            <person name="Henrissat B."/>
            <person name="Mortensen U.H."/>
            <person name="Larsen T.O."/>
            <person name="Devries R.P."/>
            <person name="Grigoriev I.V."/>
            <person name="Machida M."/>
            <person name="Baker S.E."/>
            <person name="Andersen M.R."/>
        </authorList>
    </citation>
    <scope>NUCLEOTIDE SEQUENCE [LARGE SCALE GENOMIC DNA]</scope>
    <source>
        <strain evidence="2">CBS 130017</strain>
    </source>
</reference>
<dbReference type="AlphaFoldDB" id="A0A5N6WIP9"/>
<dbReference type="Proteomes" id="UP000325945">
    <property type="component" value="Unassembled WGS sequence"/>
</dbReference>
<evidence type="ECO:0000313" key="2">
    <source>
        <dbReference type="Proteomes" id="UP000325945"/>
    </source>
</evidence>
<proteinExistence type="predicted"/>
<name>A0A5N6WIP9_9EURO</name>
<gene>
    <name evidence="1" type="ORF">BDV39DRAFT_187265</name>
</gene>
<accession>A0A5N6WIP9</accession>
<evidence type="ECO:0000313" key="1">
    <source>
        <dbReference type="EMBL" id="KAE8320734.1"/>
    </source>
</evidence>
<keyword evidence="2" id="KW-1185">Reference proteome</keyword>
<protein>
    <submittedName>
        <fullName evidence="1">Uncharacterized protein</fullName>
    </submittedName>
</protein>
<dbReference type="EMBL" id="ML741900">
    <property type="protein sequence ID" value="KAE8320734.1"/>
    <property type="molecule type" value="Genomic_DNA"/>
</dbReference>